<gene>
    <name evidence="2" type="ORF">EGW08_004293</name>
</gene>
<evidence type="ECO:0000256" key="1">
    <source>
        <dbReference type="SAM" id="Phobius"/>
    </source>
</evidence>
<dbReference type="EMBL" id="RQTK01000096">
    <property type="protein sequence ID" value="RUS87938.1"/>
    <property type="molecule type" value="Genomic_DNA"/>
</dbReference>
<evidence type="ECO:0000313" key="2">
    <source>
        <dbReference type="EMBL" id="RUS87938.1"/>
    </source>
</evidence>
<dbReference type="Proteomes" id="UP000271974">
    <property type="component" value="Unassembled WGS sequence"/>
</dbReference>
<organism evidence="2 3">
    <name type="scientific">Elysia chlorotica</name>
    <name type="common">Eastern emerald elysia</name>
    <name type="synonym">Sea slug</name>
    <dbReference type="NCBI Taxonomy" id="188477"/>
    <lineage>
        <taxon>Eukaryota</taxon>
        <taxon>Metazoa</taxon>
        <taxon>Spiralia</taxon>
        <taxon>Lophotrochozoa</taxon>
        <taxon>Mollusca</taxon>
        <taxon>Gastropoda</taxon>
        <taxon>Heterobranchia</taxon>
        <taxon>Euthyneura</taxon>
        <taxon>Panpulmonata</taxon>
        <taxon>Sacoglossa</taxon>
        <taxon>Placobranchoidea</taxon>
        <taxon>Plakobranchidae</taxon>
        <taxon>Elysia</taxon>
    </lineage>
</organism>
<evidence type="ECO:0000313" key="3">
    <source>
        <dbReference type="Proteomes" id="UP000271974"/>
    </source>
</evidence>
<keyword evidence="1" id="KW-1133">Transmembrane helix</keyword>
<comment type="caution">
    <text evidence="2">The sequence shown here is derived from an EMBL/GenBank/DDBJ whole genome shotgun (WGS) entry which is preliminary data.</text>
</comment>
<accession>A0A3S1BGP8</accession>
<keyword evidence="3" id="KW-1185">Reference proteome</keyword>
<reference evidence="2 3" key="1">
    <citation type="submission" date="2019-01" db="EMBL/GenBank/DDBJ databases">
        <title>A draft genome assembly of the solar-powered sea slug Elysia chlorotica.</title>
        <authorList>
            <person name="Cai H."/>
            <person name="Li Q."/>
            <person name="Fang X."/>
            <person name="Li J."/>
            <person name="Curtis N.E."/>
            <person name="Altenburger A."/>
            <person name="Shibata T."/>
            <person name="Feng M."/>
            <person name="Maeda T."/>
            <person name="Schwartz J.A."/>
            <person name="Shigenobu S."/>
            <person name="Lundholm N."/>
            <person name="Nishiyama T."/>
            <person name="Yang H."/>
            <person name="Hasebe M."/>
            <person name="Li S."/>
            <person name="Pierce S.K."/>
            <person name="Wang J."/>
        </authorList>
    </citation>
    <scope>NUCLEOTIDE SEQUENCE [LARGE SCALE GENOMIC DNA]</scope>
    <source>
        <strain evidence="2">EC2010</strain>
        <tissue evidence="2">Whole organism of an adult</tissue>
    </source>
</reference>
<sequence length="125" mass="14279">MSLGLLWSQSPTPSIHLFVGLPFHYFFLSFENVFPNCHDFSGALNISVFFFFFMFARANLVYTEANCGFSVSEKQPFIHLVFLLVLYSVNCPAGPCSLTNSKNGHEVFRLPRIMSDSDRNCEHNR</sequence>
<feature type="transmembrane region" description="Helical" evidence="1">
    <location>
        <begin position="42"/>
        <end position="62"/>
    </location>
</feature>
<dbReference type="AlphaFoldDB" id="A0A3S1BGP8"/>
<keyword evidence="1" id="KW-0812">Transmembrane</keyword>
<protein>
    <submittedName>
        <fullName evidence="2">Uncharacterized protein</fullName>
    </submittedName>
</protein>
<keyword evidence="1" id="KW-0472">Membrane</keyword>
<name>A0A3S1BGP8_ELYCH</name>
<feature type="transmembrane region" description="Helical" evidence="1">
    <location>
        <begin position="12"/>
        <end position="30"/>
    </location>
</feature>
<proteinExistence type="predicted"/>